<dbReference type="InterPro" id="IPR050389">
    <property type="entry name" value="LysR-type_TF"/>
</dbReference>
<dbReference type="AlphaFoldDB" id="A0A377GIX1"/>
<organism evidence="7 9">
    <name type="scientific">Fluoribacter gormanii</name>
    <dbReference type="NCBI Taxonomy" id="464"/>
    <lineage>
        <taxon>Bacteria</taxon>
        <taxon>Pseudomonadati</taxon>
        <taxon>Pseudomonadota</taxon>
        <taxon>Gammaproteobacteria</taxon>
        <taxon>Legionellales</taxon>
        <taxon>Legionellaceae</taxon>
        <taxon>Fluoribacter</taxon>
    </lineage>
</organism>
<dbReference type="PANTHER" id="PTHR30118:SF15">
    <property type="entry name" value="TRANSCRIPTIONAL REGULATORY PROTEIN"/>
    <property type="match status" value="1"/>
</dbReference>
<dbReference type="InterPro" id="IPR037402">
    <property type="entry name" value="YidZ_PBP2"/>
</dbReference>
<proteinExistence type="inferred from homology"/>
<dbReference type="Pfam" id="PF00126">
    <property type="entry name" value="HTH_1"/>
    <property type="match status" value="1"/>
</dbReference>
<reference evidence="7 9" key="2">
    <citation type="submission" date="2018-06" db="EMBL/GenBank/DDBJ databases">
        <authorList>
            <consortium name="Pathogen Informatics"/>
            <person name="Doyle S."/>
        </authorList>
    </citation>
    <scope>NUCLEOTIDE SEQUENCE [LARGE SCALE GENOMIC DNA]</scope>
    <source>
        <strain evidence="7 9">NCTC11401</strain>
    </source>
</reference>
<sequence length="296" mass="33770">MDLNRVNLNLLVHLELLLKECSVSKAAKQAHLSQTAMSAILKQLREIFDDPLFIRESHGLKPTPKALALMPKVKTFLTCANEIFANDKFDPSTEVAVFNLILGSHGELLILSKLSAYLAQHAPNFTLKTAWVTKDLDLDKLLGTTEDFAIAADFLPHGTIINKEFLLEEEMACAMRKSHPLASQELTLDLFMAAEHVNIQFIEQALVKQWIDFGFKRKIKITVSNLISALEVIRDTDYLAIVPRHLAMFLNDKDHFAIKPLPFPKKTFTINVFYHKRYDNYKPLLWLIKVIKEQCL</sequence>
<evidence type="ECO:0000313" key="9">
    <source>
        <dbReference type="Proteomes" id="UP000254374"/>
    </source>
</evidence>
<dbReference type="GO" id="GO:0003677">
    <property type="term" value="F:DNA binding"/>
    <property type="evidence" value="ECO:0007669"/>
    <property type="project" value="UniProtKB-KW"/>
</dbReference>
<dbReference type="GO" id="GO:0003700">
    <property type="term" value="F:DNA-binding transcription factor activity"/>
    <property type="evidence" value="ECO:0007669"/>
    <property type="project" value="InterPro"/>
</dbReference>
<evidence type="ECO:0000256" key="2">
    <source>
        <dbReference type="ARBA" id="ARBA00023015"/>
    </source>
</evidence>
<dbReference type="InterPro" id="IPR036390">
    <property type="entry name" value="WH_DNA-bd_sf"/>
</dbReference>
<dbReference type="OrthoDB" id="8839911at2"/>
<gene>
    <name evidence="7" type="primary">nodD2</name>
    <name evidence="7" type="ORF">NCTC11401_01548</name>
    <name evidence="6" type="ORF">SAMN05421777_104128</name>
</gene>
<dbReference type="InterPro" id="IPR000847">
    <property type="entry name" value="LysR_HTH_N"/>
</dbReference>
<feature type="domain" description="HTH lysR-type" evidence="5">
    <location>
        <begin position="6"/>
        <end position="63"/>
    </location>
</feature>
<dbReference type="Pfam" id="PF03466">
    <property type="entry name" value="LysR_substrate"/>
    <property type="match status" value="1"/>
</dbReference>
<keyword evidence="8" id="KW-1185">Reference proteome</keyword>
<dbReference type="Proteomes" id="UP000186808">
    <property type="component" value="Unassembled WGS sequence"/>
</dbReference>
<dbReference type="SUPFAM" id="SSF53850">
    <property type="entry name" value="Periplasmic binding protein-like II"/>
    <property type="match status" value="1"/>
</dbReference>
<dbReference type="InterPro" id="IPR005119">
    <property type="entry name" value="LysR_subst-bd"/>
</dbReference>
<keyword evidence="2" id="KW-0805">Transcription regulation</keyword>
<dbReference type="EMBL" id="UGGV01000001">
    <property type="protein sequence ID" value="STO24731.1"/>
    <property type="molecule type" value="Genomic_DNA"/>
</dbReference>
<dbReference type="PANTHER" id="PTHR30118">
    <property type="entry name" value="HTH-TYPE TRANSCRIPTIONAL REGULATOR LEUO-RELATED"/>
    <property type="match status" value="1"/>
</dbReference>
<evidence type="ECO:0000313" key="6">
    <source>
        <dbReference type="EMBL" id="SIQ92255.1"/>
    </source>
</evidence>
<dbReference type="PRINTS" id="PR00039">
    <property type="entry name" value="HTHLYSR"/>
</dbReference>
<evidence type="ECO:0000256" key="4">
    <source>
        <dbReference type="ARBA" id="ARBA00023163"/>
    </source>
</evidence>
<dbReference type="CDD" id="cd08417">
    <property type="entry name" value="PBP2_Nitroaromatics_like"/>
    <property type="match status" value="1"/>
</dbReference>
<comment type="similarity">
    <text evidence="1">Belongs to the LysR transcriptional regulatory family.</text>
</comment>
<dbReference type="InterPro" id="IPR036388">
    <property type="entry name" value="WH-like_DNA-bd_sf"/>
</dbReference>
<dbReference type="Proteomes" id="UP000254374">
    <property type="component" value="Unassembled WGS sequence"/>
</dbReference>
<reference evidence="6 8" key="1">
    <citation type="submission" date="2017-01" db="EMBL/GenBank/DDBJ databases">
        <authorList>
            <person name="Varghese N."/>
            <person name="Submissions S."/>
        </authorList>
    </citation>
    <scope>NUCLEOTIDE SEQUENCE [LARGE SCALE GENOMIC DNA]</scope>
    <source>
        <strain evidence="6 8">ATCC 33342</strain>
    </source>
</reference>
<dbReference type="EMBL" id="FTNL01000004">
    <property type="protein sequence ID" value="SIQ92255.1"/>
    <property type="molecule type" value="Genomic_DNA"/>
</dbReference>
<evidence type="ECO:0000256" key="1">
    <source>
        <dbReference type="ARBA" id="ARBA00009437"/>
    </source>
</evidence>
<evidence type="ECO:0000313" key="7">
    <source>
        <dbReference type="EMBL" id="STO24731.1"/>
    </source>
</evidence>
<evidence type="ECO:0000313" key="8">
    <source>
        <dbReference type="Proteomes" id="UP000186808"/>
    </source>
</evidence>
<dbReference type="Gene3D" id="1.10.10.10">
    <property type="entry name" value="Winged helix-like DNA-binding domain superfamily/Winged helix DNA-binding domain"/>
    <property type="match status" value="1"/>
</dbReference>
<evidence type="ECO:0000259" key="5">
    <source>
        <dbReference type="PROSITE" id="PS50931"/>
    </source>
</evidence>
<keyword evidence="3 6" id="KW-0238">DNA-binding</keyword>
<accession>A0A377GIX1</accession>
<dbReference type="PROSITE" id="PS50931">
    <property type="entry name" value="HTH_LYSR"/>
    <property type="match status" value="1"/>
</dbReference>
<evidence type="ECO:0000256" key="3">
    <source>
        <dbReference type="ARBA" id="ARBA00023125"/>
    </source>
</evidence>
<dbReference type="Gene3D" id="3.40.190.10">
    <property type="entry name" value="Periplasmic binding protein-like II"/>
    <property type="match status" value="2"/>
</dbReference>
<protein>
    <submittedName>
        <fullName evidence="6">DNA-binding transcriptional regulator, LysR family</fullName>
    </submittedName>
    <submittedName>
        <fullName evidence="7">Nodulation protein D 2</fullName>
    </submittedName>
</protein>
<dbReference type="SUPFAM" id="SSF46785">
    <property type="entry name" value="Winged helix' DNA-binding domain"/>
    <property type="match status" value="1"/>
</dbReference>
<keyword evidence="4" id="KW-0804">Transcription</keyword>
<dbReference type="RefSeq" id="WP_058469553.1">
    <property type="nucleotide sequence ID" value="NZ_CAAAIX010000003.1"/>
</dbReference>
<name>A0A377GIX1_9GAMM</name>